<evidence type="ECO:0000256" key="8">
    <source>
        <dbReference type="ARBA" id="ARBA00022989"/>
    </source>
</evidence>
<dbReference type="GO" id="GO:0005742">
    <property type="term" value="C:mitochondrial outer membrane translocase complex"/>
    <property type="evidence" value="ECO:0007669"/>
    <property type="project" value="InterPro"/>
</dbReference>
<reference evidence="13 14" key="1">
    <citation type="submission" date="2022-03" db="EMBL/GenBank/DDBJ databases">
        <authorList>
            <person name="Nunn A."/>
            <person name="Chopra R."/>
            <person name="Nunn A."/>
            <person name="Contreras Garrido A."/>
        </authorList>
    </citation>
    <scope>NUCLEOTIDE SEQUENCE [LARGE SCALE GENOMIC DNA]</scope>
</reference>
<evidence type="ECO:0000256" key="2">
    <source>
        <dbReference type="ARBA" id="ARBA00004572"/>
    </source>
</evidence>
<feature type="region of interest" description="Disordered" evidence="11">
    <location>
        <begin position="141"/>
        <end position="166"/>
    </location>
</feature>
<dbReference type="AlphaFoldDB" id="A0AAU9T9U9"/>
<keyword evidence="9" id="KW-0496">Mitochondrion</keyword>
<accession>A0AAU9T9U9</accession>
<keyword evidence="14" id="KW-1185">Reference proteome</keyword>
<keyword evidence="10 12" id="KW-0472">Membrane</keyword>
<feature type="transmembrane region" description="Helical" evidence="12">
    <location>
        <begin position="171"/>
        <end position="191"/>
    </location>
</feature>
<dbReference type="SUPFAM" id="SSF48452">
    <property type="entry name" value="TPR-like"/>
    <property type="match status" value="1"/>
</dbReference>
<dbReference type="Pfam" id="PF06552">
    <property type="entry name" value="TOM20_plant"/>
    <property type="match status" value="1"/>
</dbReference>
<evidence type="ECO:0008006" key="15">
    <source>
        <dbReference type="Google" id="ProtNLM"/>
    </source>
</evidence>
<comment type="similarity">
    <text evidence="3">Belongs to the Tom20 family.</text>
</comment>
<evidence type="ECO:0000256" key="1">
    <source>
        <dbReference type="ARBA" id="ARBA00003450"/>
    </source>
</evidence>
<dbReference type="InterPro" id="IPR011990">
    <property type="entry name" value="TPR-like_helical_dom_sf"/>
</dbReference>
<comment type="function">
    <text evidence="1">Central component of the receptor complex responsible for the recognition and translocation of cytosolically synthesized mitochondrial preproteins. Together with TOM22 functions as the transit peptide receptor at the surface of the mitochondrion outer membrane and facilitates the movement of preproteins into the translocation pore.</text>
</comment>
<evidence type="ECO:0000256" key="12">
    <source>
        <dbReference type="SAM" id="Phobius"/>
    </source>
</evidence>
<dbReference type="PANTHER" id="PTHR32409">
    <property type="entry name" value="MITOCHONDRIAL IMPORT RECEPTOR SUBUNIT TOM20-1-RELATED"/>
    <property type="match status" value="1"/>
</dbReference>
<dbReference type="GO" id="GO:0045040">
    <property type="term" value="P:protein insertion into mitochondrial outer membrane"/>
    <property type="evidence" value="ECO:0007669"/>
    <property type="project" value="InterPro"/>
</dbReference>
<evidence type="ECO:0000313" key="14">
    <source>
        <dbReference type="Proteomes" id="UP000836841"/>
    </source>
</evidence>
<dbReference type="GO" id="GO:0015031">
    <property type="term" value="P:protein transport"/>
    <property type="evidence" value="ECO:0007669"/>
    <property type="project" value="UniProtKB-KW"/>
</dbReference>
<protein>
    <recommendedName>
        <fullName evidence="15">Mitochondrial import receptor subunit TOM20</fullName>
    </recommendedName>
</protein>
<dbReference type="EMBL" id="OU466863">
    <property type="protein sequence ID" value="CAH2080133.1"/>
    <property type="molecule type" value="Genomic_DNA"/>
</dbReference>
<keyword evidence="6" id="KW-1000">Mitochondrion outer membrane</keyword>
<evidence type="ECO:0000256" key="6">
    <source>
        <dbReference type="ARBA" id="ARBA00022787"/>
    </source>
</evidence>
<evidence type="ECO:0000256" key="11">
    <source>
        <dbReference type="SAM" id="MobiDB-lite"/>
    </source>
</evidence>
<sequence>MDLQEDLERLAFFDYALKAAEATYIKNPLDADNLTRWGGALLEVSQIQNPSESKLMLQDAISKLEEALLINPKKHDALWIIGNAHTSIGFLTPDETEARDNFDKATHYFQQAVDEQPENENYQRSLALTSKAPELHTAVHQHGLGPQPLGGAAGPSSTNSKTMKKKKNSDLKYDVLGWVILAVGIVTWINFAKSQMPPPRQ</sequence>
<evidence type="ECO:0000256" key="5">
    <source>
        <dbReference type="ARBA" id="ARBA00022692"/>
    </source>
</evidence>
<dbReference type="Proteomes" id="UP000836841">
    <property type="component" value="Chromosome 7"/>
</dbReference>
<gene>
    <name evidence="13" type="ORF">TAV2_LOCUS24005</name>
</gene>
<dbReference type="PANTHER" id="PTHR32409:SF3">
    <property type="entry name" value="MITOCHONDRIAL IMPORT RECEPTOR SUBUNIT TOM20-1-RELATED"/>
    <property type="match status" value="1"/>
</dbReference>
<organism evidence="13 14">
    <name type="scientific">Thlaspi arvense</name>
    <name type="common">Field penny-cress</name>
    <dbReference type="NCBI Taxonomy" id="13288"/>
    <lineage>
        <taxon>Eukaryota</taxon>
        <taxon>Viridiplantae</taxon>
        <taxon>Streptophyta</taxon>
        <taxon>Embryophyta</taxon>
        <taxon>Tracheophyta</taxon>
        <taxon>Spermatophyta</taxon>
        <taxon>Magnoliopsida</taxon>
        <taxon>eudicotyledons</taxon>
        <taxon>Gunneridae</taxon>
        <taxon>Pentapetalae</taxon>
        <taxon>rosids</taxon>
        <taxon>malvids</taxon>
        <taxon>Brassicales</taxon>
        <taxon>Brassicaceae</taxon>
        <taxon>Thlaspideae</taxon>
        <taxon>Thlaspi</taxon>
    </lineage>
</organism>
<feature type="compositionally biased region" description="Low complexity" evidence="11">
    <location>
        <begin position="141"/>
        <end position="161"/>
    </location>
</feature>
<evidence type="ECO:0000256" key="10">
    <source>
        <dbReference type="ARBA" id="ARBA00023136"/>
    </source>
</evidence>
<evidence type="ECO:0000256" key="9">
    <source>
        <dbReference type="ARBA" id="ARBA00023128"/>
    </source>
</evidence>
<keyword evidence="8 12" id="KW-1133">Transmembrane helix</keyword>
<keyword evidence="4" id="KW-0813">Transport</keyword>
<evidence type="ECO:0000313" key="13">
    <source>
        <dbReference type="EMBL" id="CAH2080133.1"/>
    </source>
</evidence>
<dbReference type="InterPro" id="IPR010547">
    <property type="entry name" value="TOM20_imprt_rcpt"/>
</dbReference>
<name>A0AAU9T9U9_THLAR</name>
<evidence type="ECO:0000256" key="4">
    <source>
        <dbReference type="ARBA" id="ARBA00022448"/>
    </source>
</evidence>
<evidence type="ECO:0000256" key="7">
    <source>
        <dbReference type="ARBA" id="ARBA00022927"/>
    </source>
</evidence>
<evidence type="ECO:0000256" key="3">
    <source>
        <dbReference type="ARBA" id="ARBA00005792"/>
    </source>
</evidence>
<keyword evidence="7" id="KW-0653">Protein transport</keyword>
<comment type="subcellular location">
    <subcellularLocation>
        <location evidence="2">Mitochondrion outer membrane</location>
        <topology evidence="2">Single-pass membrane protein</topology>
    </subcellularLocation>
</comment>
<proteinExistence type="inferred from homology"/>
<keyword evidence="5 12" id="KW-0812">Transmembrane</keyword>
<dbReference type="Gene3D" id="1.25.40.10">
    <property type="entry name" value="Tetratricopeptide repeat domain"/>
    <property type="match status" value="1"/>
</dbReference>